<protein>
    <submittedName>
        <fullName evidence="2">Uncharacterized protein</fullName>
    </submittedName>
</protein>
<feature type="transmembrane region" description="Helical" evidence="1">
    <location>
        <begin position="59"/>
        <end position="75"/>
    </location>
</feature>
<dbReference type="AlphaFoldDB" id="A0A3B0WJL6"/>
<accession>A0A3B0WJL6</accession>
<keyword evidence="1" id="KW-0812">Transmembrane</keyword>
<organism evidence="2">
    <name type="scientific">hydrothermal vent metagenome</name>
    <dbReference type="NCBI Taxonomy" id="652676"/>
    <lineage>
        <taxon>unclassified sequences</taxon>
        <taxon>metagenomes</taxon>
        <taxon>ecological metagenomes</taxon>
    </lineage>
</organism>
<evidence type="ECO:0000256" key="1">
    <source>
        <dbReference type="SAM" id="Phobius"/>
    </source>
</evidence>
<reference evidence="2" key="1">
    <citation type="submission" date="2018-06" db="EMBL/GenBank/DDBJ databases">
        <authorList>
            <person name="Zhirakovskaya E."/>
        </authorList>
    </citation>
    <scope>NUCLEOTIDE SEQUENCE</scope>
</reference>
<proteinExistence type="predicted"/>
<gene>
    <name evidence="2" type="ORF">MNBD_GAMMA02-1135</name>
</gene>
<keyword evidence="1" id="KW-0472">Membrane</keyword>
<name>A0A3B0WJL6_9ZZZZ</name>
<feature type="transmembrane region" description="Helical" evidence="1">
    <location>
        <begin position="12"/>
        <end position="29"/>
    </location>
</feature>
<dbReference type="EMBL" id="UOFA01000124">
    <property type="protein sequence ID" value="VAW44656.1"/>
    <property type="molecule type" value="Genomic_DNA"/>
</dbReference>
<keyword evidence="1" id="KW-1133">Transmembrane helix</keyword>
<sequence length="154" mass="17594">MPNHQQGGNVFFILYYTHQVIALYFAFLYRDSGTMKNMNYLIFFQQETKQKGKIMNQNILMLLCLLAFMPFMTGAKESNVADSNKAMVEKQQPMHFESKGSVRIDGKNIDYTATAGTLVMKNNKDELIAQFGYTAYVQNGIDKSNRPILFAYNG</sequence>
<evidence type="ECO:0000313" key="2">
    <source>
        <dbReference type="EMBL" id="VAW44656.1"/>
    </source>
</evidence>